<organism evidence="2 3">
    <name type="scientific">Curvularia clavata</name>
    <dbReference type="NCBI Taxonomy" id="95742"/>
    <lineage>
        <taxon>Eukaryota</taxon>
        <taxon>Fungi</taxon>
        <taxon>Dikarya</taxon>
        <taxon>Ascomycota</taxon>
        <taxon>Pezizomycotina</taxon>
        <taxon>Dothideomycetes</taxon>
        <taxon>Pleosporomycetidae</taxon>
        <taxon>Pleosporales</taxon>
        <taxon>Pleosporineae</taxon>
        <taxon>Pleosporaceae</taxon>
        <taxon>Curvularia</taxon>
    </lineage>
</organism>
<dbReference type="Proteomes" id="UP001056012">
    <property type="component" value="Chromosome 5"/>
</dbReference>
<dbReference type="PANTHER" id="PTHR33387:SF3">
    <property type="entry name" value="DUF985 DOMAIN-CONTAINING PROTEIN"/>
    <property type="match status" value="1"/>
</dbReference>
<dbReference type="AlphaFoldDB" id="A0A9Q8ZEI4"/>
<keyword evidence="3" id="KW-1185">Reference proteome</keyword>
<dbReference type="Pfam" id="PF06172">
    <property type="entry name" value="Cupin_5"/>
    <property type="match status" value="1"/>
</dbReference>
<proteinExistence type="predicted"/>
<feature type="domain" description="DUF985" evidence="1">
    <location>
        <begin position="53"/>
        <end position="183"/>
    </location>
</feature>
<name>A0A9Q8ZEI4_CURCL</name>
<gene>
    <name evidence="2" type="ORF">yc1106_07288</name>
</gene>
<dbReference type="OrthoDB" id="6614653at2759"/>
<dbReference type="VEuPathDB" id="FungiDB:yc1106_07288"/>
<accession>A0A9Q8ZEI4</accession>
<evidence type="ECO:0000313" key="3">
    <source>
        <dbReference type="Proteomes" id="UP001056012"/>
    </source>
</evidence>
<dbReference type="InterPro" id="IPR014710">
    <property type="entry name" value="RmlC-like_jellyroll"/>
</dbReference>
<evidence type="ECO:0000313" key="2">
    <source>
        <dbReference type="EMBL" id="USP80014.1"/>
    </source>
</evidence>
<evidence type="ECO:0000259" key="1">
    <source>
        <dbReference type="Pfam" id="PF06172"/>
    </source>
</evidence>
<dbReference type="SUPFAM" id="SSF51182">
    <property type="entry name" value="RmlC-like cupins"/>
    <property type="match status" value="1"/>
</dbReference>
<reference evidence="2" key="1">
    <citation type="submission" date="2021-12" db="EMBL/GenBank/DDBJ databases">
        <title>Curvularia clavata genome.</title>
        <authorList>
            <person name="Cao Y."/>
        </authorList>
    </citation>
    <scope>NUCLEOTIDE SEQUENCE</scope>
    <source>
        <strain evidence="2">Yc1106</strain>
    </source>
</reference>
<dbReference type="Gene3D" id="2.60.120.10">
    <property type="entry name" value="Jelly Rolls"/>
    <property type="match status" value="1"/>
</dbReference>
<dbReference type="InterPro" id="IPR011051">
    <property type="entry name" value="RmlC_Cupin_sf"/>
</dbReference>
<dbReference type="CDD" id="cd06121">
    <property type="entry name" value="cupin_YML079wp"/>
    <property type="match status" value="1"/>
</dbReference>
<sequence>MTLCGSGMPSNINSKPCKLSASLTENMMYFAAICFAMSRLGVFASRCDSPSAQDVITRLRLTPNPEKGYYRQNFEDTRNYNNRSYSTAIYYLLEGKVGASYWHRVVDAVEIWHYYAGAPLQLDLSWNNGTATERNILGSDIFGNQTPQVVIDKGRWQRATSLGDWTLVGTTVAPGFIEQGYELLGPGFKPQRNS</sequence>
<dbReference type="InterPro" id="IPR039935">
    <property type="entry name" value="YML079W-like"/>
</dbReference>
<protein>
    <recommendedName>
        <fullName evidence="1">DUF985 domain-containing protein</fullName>
    </recommendedName>
</protein>
<dbReference type="PANTHER" id="PTHR33387">
    <property type="entry name" value="RMLC-LIKE JELLY ROLL FOLD PROTEIN"/>
    <property type="match status" value="1"/>
</dbReference>
<dbReference type="EMBL" id="CP089278">
    <property type="protein sequence ID" value="USP80014.1"/>
    <property type="molecule type" value="Genomic_DNA"/>
</dbReference>
<dbReference type="InterPro" id="IPR009327">
    <property type="entry name" value="Cupin_DUF985"/>
</dbReference>